<feature type="domain" description="Pyridine nucleotide-disulphide oxidoreductase dimerisation" evidence="10">
    <location>
        <begin position="344"/>
        <end position="452"/>
    </location>
</feature>
<evidence type="ECO:0000256" key="7">
    <source>
        <dbReference type="ARBA" id="ARBA00023157"/>
    </source>
</evidence>
<dbReference type="PANTHER" id="PTHR22912:SF217">
    <property type="entry name" value="DIHYDROLIPOYL DEHYDROGENASE"/>
    <property type="match status" value="1"/>
</dbReference>
<dbReference type="Gene3D" id="3.50.50.60">
    <property type="entry name" value="FAD/NAD(P)-binding domain"/>
    <property type="match status" value="2"/>
</dbReference>
<dbReference type="SUPFAM" id="SSF55424">
    <property type="entry name" value="FAD/NAD-linked reductases, dimerisation (C-terminal) domain"/>
    <property type="match status" value="1"/>
</dbReference>
<evidence type="ECO:0000256" key="2">
    <source>
        <dbReference type="ARBA" id="ARBA00007532"/>
    </source>
</evidence>
<protein>
    <submittedName>
        <fullName evidence="12">Dihydrolipoyl dehydrogenase</fullName>
    </submittedName>
</protein>
<evidence type="ECO:0000259" key="10">
    <source>
        <dbReference type="Pfam" id="PF02852"/>
    </source>
</evidence>
<feature type="domain" description="FAD/NAD(P)-binding" evidence="11">
    <location>
        <begin position="5"/>
        <end position="318"/>
    </location>
</feature>
<dbReference type="InterPro" id="IPR016156">
    <property type="entry name" value="FAD/NAD-linked_Rdtase_dimer_sf"/>
</dbReference>
<keyword evidence="7" id="KW-1015">Disulfide bond</keyword>
<dbReference type="PRINTS" id="PR00368">
    <property type="entry name" value="FADPNR"/>
</dbReference>
<dbReference type="InterPro" id="IPR012999">
    <property type="entry name" value="Pyr_OxRdtase_I_AS"/>
</dbReference>
<evidence type="ECO:0000256" key="1">
    <source>
        <dbReference type="ARBA" id="ARBA00001974"/>
    </source>
</evidence>
<evidence type="ECO:0000256" key="9">
    <source>
        <dbReference type="RuleBase" id="RU003691"/>
    </source>
</evidence>
<gene>
    <name evidence="12" type="primary">lpdA_2</name>
    <name evidence="12" type="ORF">GCM10025789_24080</name>
</gene>
<keyword evidence="8 9" id="KW-0676">Redox-active center</keyword>
<proteinExistence type="inferred from homology"/>
<dbReference type="EMBL" id="BAABLV010000036">
    <property type="protein sequence ID" value="GAA4904205.1"/>
    <property type="molecule type" value="Genomic_DNA"/>
</dbReference>
<dbReference type="InterPro" id="IPR004099">
    <property type="entry name" value="Pyr_nucl-diS_OxRdtase_dimer"/>
</dbReference>
<keyword evidence="5 9" id="KW-0560">Oxidoreductase</keyword>
<dbReference type="InterPro" id="IPR023753">
    <property type="entry name" value="FAD/NAD-binding_dom"/>
</dbReference>
<dbReference type="InterPro" id="IPR050151">
    <property type="entry name" value="Class-I_Pyr_Nuc-Dis_Oxidored"/>
</dbReference>
<evidence type="ECO:0000259" key="11">
    <source>
        <dbReference type="Pfam" id="PF07992"/>
    </source>
</evidence>
<dbReference type="InterPro" id="IPR001100">
    <property type="entry name" value="Pyr_nuc-diS_OxRdtase"/>
</dbReference>
<dbReference type="PIRSF" id="PIRSF000350">
    <property type="entry name" value="Mercury_reductase_MerA"/>
    <property type="match status" value="1"/>
</dbReference>
<comment type="caution">
    <text evidence="12">The sequence shown here is derived from an EMBL/GenBank/DDBJ whole genome shotgun (WGS) entry which is preliminary data.</text>
</comment>
<evidence type="ECO:0000256" key="5">
    <source>
        <dbReference type="ARBA" id="ARBA00023002"/>
    </source>
</evidence>
<evidence type="ECO:0000256" key="6">
    <source>
        <dbReference type="ARBA" id="ARBA00023027"/>
    </source>
</evidence>
<comment type="cofactor">
    <cofactor evidence="1">
        <name>FAD</name>
        <dbReference type="ChEBI" id="CHEBI:57692"/>
    </cofactor>
</comment>
<accession>A0ABP9FII6</accession>
<dbReference type="PRINTS" id="PR00411">
    <property type="entry name" value="PNDRDTASEI"/>
</dbReference>
<name>A0ABP9FII6_9ACTN</name>
<keyword evidence="13" id="KW-1185">Reference proteome</keyword>
<dbReference type="InterPro" id="IPR036188">
    <property type="entry name" value="FAD/NAD-bd_sf"/>
</dbReference>
<dbReference type="Gene3D" id="3.30.390.30">
    <property type="match status" value="1"/>
</dbReference>
<comment type="similarity">
    <text evidence="2 9">Belongs to the class-I pyridine nucleotide-disulfide oxidoreductase family.</text>
</comment>
<evidence type="ECO:0000256" key="3">
    <source>
        <dbReference type="ARBA" id="ARBA00022630"/>
    </source>
</evidence>
<dbReference type="Pfam" id="PF07992">
    <property type="entry name" value="Pyr_redox_2"/>
    <property type="match status" value="1"/>
</dbReference>
<dbReference type="SUPFAM" id="SSF51905">
    <property type="entry name" value="FAD/NAD(P)-binding domain"/>
    <property type="match status" value="1"/>
</dbReference>
<keyword evidence="6" id="KW-0520">NAD</keyword>
<evidence type="ECO:0000313" key="13">
    <source>
        <dbReference type="Proteomes" id="UP001501521"/>
    </source>
</evidence>
<keyword evidence="4 9" id="KW-0274">FAD</keyword>
<evidence type="ECO:0000256" key="4">
    <source>
        <dbReference type="ARBA" id="ARBA00022827"/>
    </source>
</evidence>
<dbReference type="Pfam" id="PF02852">
    <property type="entry name" value="Pyr_redox_dim"/>
    <property type="match status" value="1"/>
</dbReference>
<dbReference type="RefSeq" id="WP_345583171.1">
    <property type="nucleotide sequence ID" value="NZ_BAABLV010000036.1"/>
</dbReference>
<dbReference type="PROSITE" id="PS00076">
    <property type="entry name" value="PYRIDINE_REDOX_1"/>
    <property type="match status" value="1"/>
</dbReference>
<organism evidence="12 13">
    <name type="scientific">Tessaracoccus lubricantis</name>
    <dbReference type="NCBI Taxonomy" id="545543"/>
    <lineage>
        <taxon>Bacteria</taxon>
        <taxon>Bacillati</taxon>
        <taxon>Actinomycetota</taxon>
        <taxon>Actinomycetes</taxon>
        <taxon>Propionibacteriales</taxon>
        <taxon>Propionibacteriaceae</taxon>
        <taxon>Tessaracoccus</taxon>
    </lineage>
</organism>
<dbReference type="Proteomes" id="UP001501521">
    <property type="component" value="Unassembled WGS sequence"/>
</dbReference>
<keyword evidence="3 9" id="KW-0285">Flavoprotein</keyword>
<dbReference type="PANTHER" id="PTHR22912">
    <property type="entry name" value="DISULFIDE OXIDOREDUCTASE"/>
    <property type="match status" value="1"/>
</dbReference>
<reference evidence="13" key="1">
    <citation type="journal article" date="2019" name="Int. J. Syst. Evol. Microbiol.">
        <title>The Global Catalogue of Microorganisms (GCM) 10K type strain sequencing project: providing services to taxonomists for standard genome sequencing and annotation.</title>
        <authorList>
            <consortium name="The Broad Institute Genomics Platform"/>
            <consortium name="The Broad Institute Genome Sequencing Center for Infectious Disease"/>
            <person name="Wu L."/>
            <person name="Ma J."/>
        </authorList>
    </citation>
    <scope>NUCLEOTIDE SEQUENCE [LARGE SCALE GENOMIC DNA]</scope>
    <source>
        <strain evidence="13">JCM 19125</strain>
    </source>
</reference>
<sequence length="465" mass="47679">MTHPFDLAILGAGSAGYACALRAAQLGLRVALFDDTPVGGTCLHRGCIPAKAWLQAAKVRSTVAKADAFGIGATLGDTDVPALRRYVDGVIKPLHKGLAGLIAARGITLVQERGIVSVDDGGPGVEVGDARYQARAVVVATGARPVTLGLPVDGERVLTSDHALRLDALPASAIVLGGGVIGVEIASLWTDLGVAVTLVEAMDRLLPGEEPAHSSILKAELISRGIDVRLGATLTDVEVGDGVTAKVGAAGVSADVLLVAVGRRPATESLGLAEAGASLSDSGHVVVDENLQTSVRGVFAAGDVVAGPQLAHRGYAHGLFLAERIAQLQGRHPGRPTLPRDRDIPRITYSSPQLASVGLTAEQAGPDAEVVDYPLSGNGRSRIQKAPGVRDSGRVRLVREPGGAIVGVHLIGEEVGELIGEGALLVGWQATPEDVAGIVHAHPTLGESLAEANWALSGRPLHMHG</sequence>
<evidence type="ECO:0000313" key="12">
    <source>
        <dbReference type="EMBL" id="GAA4904205.1"/>
    </source>
</evidence>
<evidence type="ECO:0000256" key="8">
    <source>
        <dbReference type="ARBA" id="ARBA00023284"/>
    </source>
</evidence>